<dbReference type="InterPro" id="IPR011010">
    <property type="entry name" value="DNA_brk_join_enz"/>
</dbReference>
<organism evidence="2">
    <name type="scientific">marine sediment metagenome</name>
    <dbReference type="NCBI Taxonomy" id="412755"/>
    <lineage>
        <taxon>unclassified sequences</taxon>
        <taxon>metagenomes</taxon>
        <taxon>ecological metagenomes</taxon>
    </lineage>
</organism>
<dbReference type="SUPFAM" id="SSF56349">
    <property type="entry name" value="DNA breaking-rejoining enzymes"/>
    <property type="match status" value="1"/>
</dbReference>
<reference evidence="2" key="1">
    <citation type="journal article" date="2014" name="Front. Microbiol.">
        <title>High frequency of phylogenetically diverse reductive dehalogenase-homologous genes in deep subseafloor sedimentary metagenomes.</title>
        <authorList>
            <person name="Kawai M."/>
            <person name="Futagami T."/>
            <person name="Toyoda A."/>
            <person name="Takaki Y."/>
            <person name="Nishi S."/>
            <person name="Hori S."/>
            <person name="Arai W."/>
            <person name="Tsubouchi T."/>
            <person name="Morono Y."/>
            <person name="Uchiyama I."/>
            <person name="Ito T."/>
            <person name="Fujiyama A."/>
            <person name="Inagaki F."/>
            <person name="Takami H."/>
        </authorList>
    </citation>
    <scope>NUCLEOTIDE SEQUENCE</scope>
    <source>
        <strain evidence="2">Expedition CK06-06</strain>
    </source>
</reference>
<gene>
    <name evidence="2" type="ORF">S12H4_02628</name>
</gene>
<dbReference type="EMBL" id="BARW01000663">
    <property type="protein sequence ID" value="GAI67485.1"/>
    <property type="molecule type" value="Genomic_DNA"/>
</dbReference>
<dbReference type="AlphaFoldDB" id="X1RWC6"/>
<dbReference type="InterPro" id="IPR013762">
    <property type="entry name" value="Integrase-like_cat_sf"/>
</dbReference>
<accession>X1RWC6</accession>
<protein>
    <recommendedName>
        <fullName evidence="3">Tyr recombinase domain-containing protein</fullName>
    </recommendedName>
</protein>
<evidence type="ECO:0008006" key="3">
    <source>
        <dbReference type="Google" id="ProtNLM"/>
    </source>
</evidence>
<comment type="caution">
    <text evidence="2">The sequence shown here is derived from an EMBL/GenBank/DDBJ whole genome shotgun (WGS) entry which is preliminary data.</text>
</comment>
<proteinExistence type="predicted"/>
<dbReference type="GO" id="GO:0003677">
    <property type="term" value="F:DNA binding"/>
    <property type="evidence" value="ECO:0007669"/>
    <property type="project" value="InterPro"/>
</dbReference>
<dbReference type="GO" id="GO:0015074">
    <property type="term" value="P:DNA integration"/>
    <property type="evidence" value="ECO:0007669"/>
    <property type="project" value="InterPro"/>
</dbReference>
<evidence type="ECO:0000256" key="1">
    <source>
        <dbReference type="ARBA" id="ARBA00023172"/>
    </source>
</evidence>
<sequence length="74" mass="8161">MLLADIHPKIVSEALGHSSVAFTLDTYSHVVPSIQKAAAKRLDEVLGPELMENVGTMSAINPEEMRPVRKFEPF</sequence>
<keyword evidence="1" id="KW-0233">DNA recombination</keyword>
<evidence type="ECO:0000313" key="2">
    <source>
        <dbReference type="EMBL" id="GAI67485.1"/>
    </source>
</evidence>
<dbReference type="Gene3D" id="1.10.443.10">
    <property type="entry name" value="Intergrase catalytic core"/>
    <property type="match status" value="1"/>
</dbReference>
<name>X1RWC6_9ZZZZ</name>
<dbReference type="GO" id="GO:0006310">
    <property type="term" value="P:DNA recombination"/>
    <property type="evidence" value="ECO:0007669"/>
    <property type="project" value="UniProtKB-KW"/>
</dbReference>